<dbReference type="Gene3D" id="1.10.3390.10">
    <property type="entry name" value="YejL-like"/>
    <property type="match status" value="1"/>
</dbReference>
<dbReference type="OrthoDB" id="5771474at2"/>
<dbReference type="SUPFAM" id="SSF158651">
    <property type="entry name" value="YejL-like"/>
    <property type="match status" value="1"/>
</dbReference>
<dbReference type="EMBL" id="QEPT01000002">
    <property type="protein sequence ID" value="RDE84783.1"/>
    <property type="molecule type" value="Genomic_DNA"/>
</dbReference>
<dbReference type="Proteomes" id="UP000595009">
    <property type="component" value="Chromosome"/>
</dbReference>
<name>A0A1R0EG39_HAEPA</name>
<comment type="similarity">
    <text evidence="1">Belongs to the UPF0352 family.</text>
</comment>
<gene>
    <name evidence="3" type="ORF">DPV95_03305</name>
    <name evidence="4" type="ORF">DPV97_01470</name>
    <name evidence="2" type="ORF">INP94_05210</name>
</gene>
<dbReference type="NCBIfam" id="NF010242">
    <property type="entry name" value="PRK13689.1"/>
    <property type="match status" value="1"/>
</dbReference>
<organism evidence="3 6">
    <name type="scientific">Haemophilus parainfluenzae</name>
    <dbReference type="NCBI Taxonomy" id="729"/>
    <lineage>
        <taxon>Bacteria</taxon>
        <taxon>Pseudomonadati</taxon>
        <taxon>Pseudomonadota</taxon>
        <taxon>Gammaproteobacteria</taxon>
        <taxon>Pasteurellales</taxon>
        <taxon>Pasteurellaceae</taxon>
        <taxon>Haemophilus</taxon>
    </lineage>
</organism>
<dbReference type="InterPro" id="IPR009857">
    <property type="entry name" value="UPF0352"/>
</dbReference>
<evidence type="ECO:0000313" key="7">
    <source>
        <dbReference type="Proteomes" id="UP000595009"/>
    </source>
</evidence>
<dbReference type="EMBL" id="QEPZ01000001">
    <property type="protein sequence ID" value="RDE94157.1"/>
    <property type="molecule type" value="Genomic_DNA"/>
</dbReference>
<evidence type="ECO:0000313" key="2">
    <source>
        <dbReference type="EMBL" id="QOR18276.1"/>
    </source>
</evidence>
<evidence type="ECO:0000256" key="1">
    <source>
        <dbReference type="HAMAP-Rule" id="MF_00816"/>
    </source>
</evidence>
<evidence type="ECO:0000313" key="6">
    <source>
        <dbReference type="Proteomes" id="UP000253823"/>
    </source>
</evidence>
<dbReference type="AlphaFoldDB" id="A0A1R0EG39"/>
<accession>A0A1R0EG39</accession>
<dbReference type="Proteomes" id="UP000253763">
    <property type="component" value="Unassembled WGS sequence"/>
</dbReference>
<dbReference type="RefSeq" id="WP_005698664.1">
    <property type="nucleotide sequence ID" value="NZ_CP063112.1"/>
</dbReference>
<dbReference type="InterPro" id="IPR023202">
    <property type="entry name" value="YejL_sf"/>
</dbReference>
<reference evidence="2 7" key="2">
    <citation type="submission" date="2020-10" db="EMBL/GenBank/DDBJ databases">
        <title>Genomic diversity and antimicrobial resistance of Haemophilus colonising the airways of young children with cystic fibrosis.</title>
        <authorList>
            <person name="Watts S.C."/>
            <person name="Judd L.M."/>
            <person name="Carzino R."/>
            <person name="Ranganathan S."/>
            <person name="Holt K.E."/>
        </authorList>
    </citation>
    <scope>NUCLEOTIDE SEQUENCE [LARGE SCALE GENOMIC DNA]</scope>
    <source>
        <strain evidence="2 7">M1C137_2</strain>
    </source>
</reference>
<reference evidence="5 6" key="1">
    <citation type="submission" date="2018-05" db="EMBL/GenBank/DDBJ databases">
        <title>Draft Genome Sequences for a Diverse set of 7 Haemophilus Species.</title>
        <authorList>
            <person name="Nichols M."/>
            <person name="Topaz N."/>
            <person name="Wang X."/>
            <person name="Wang X."/>
            <person name="Boxrud D."/>
        </authorList>
    </citation>
    <scope>NUCLEOTIDE SEQUENCE [LARGE SCALE GENOMIC DNA]</scope>
    <source>
        <strain evidence="3 6">C2006002596</strain>
        <strain evidence="4 5">C2008003258</strain>
    </source>
</reference>
<evidence type="ECO:0000313" key="4">
    <source>
        <dbReference type="EMBL" id="RDE94157.1"/>
    </source>
</evidence>
<protein>
    <recommendedName>
        <fullName evidence="1">UPF0352 protein DPV95_03305</fullName>
    </recommendedName>
</protein>
<dbReference type="Pfam" id="PF07208">
    <property type="entry name" value="DUF1414"/>
    <property type="match status" value="1"/>
</dbReference>
<dbReference type="HAMAP" id="MF_00816">
    <property type="entry name" value="UPF0352"/>
    <property type="match status" value="1"/>
</dbReference>
<evidence type="ECO:0000313" key="5">
    <source>
        <dbReference type="Proteomes" id="UP000253763"/>
    </source>
</evidence>
<dbReference type="Proteomes" id="UP000253823">
    <property type="component" value="Unassembled WGS sequence"/>
</dbReference>
<dbReference type="PIRSF" id="PIRSF006188">
    <property type="entry name" value="UCP006188"/>
    <property type="match status" value="1"/>
</dbReference>
<dbReference type="EMBL" id="CP063120">
    <property type="protein sequence ID" value="QOR18276.1"/>
    <property type="molecule type" value="Genomic_DNA"/>
</dbReference>
<evidence type="ECO:0000313" key="3">
    <source>
        <dbReference type="EMBL" id="RDE84783.1"/>
    </source>
</evidence>
<proteinExistence type="inferred from homology"/>
<sequence length="72" mass="7654">MAQHSKYSDGQVNAIINDMISVLETHKAPVDLSLIALGNMASNLLTTSVPAAQREALAQAFANSLMNSVKIK</sequence>